<dbReference type="Proteomes" id="UP000199202">
    <property type="component" value="Unassembled WGS sequence"/>
</dbReference>
<evidence type="ECO:0000313" key="5">
    <source>
        <dbReference type="Proteomes" id="UP000199202"/>
    </source>
</evidence>
<evidence type="ECO:0008006" key="6">
    <source>
        <dbReference type="Google" id="ProtNLM"/>
    </source>
</evidence>
<feature type="compositionally biased region" description="Gly residues" evidence="1">
    <location>
        <begin position="222"/>
        <end position="231"/>
    </location>
</feature>
<reference evidence="4 5" key="1">
    <citation type="submission" date="2016-10" db="EMBL/GenBank/DDBJ databases">
        <authorList>
            <person name="de Groot N.N."/>
        </authorList>
    </citation>
    <scope>NUCLEOTIDE SEQUENCE [LARGE SCALE GENOMIC DNA]</scope>
    <source>
        <strain evidence="4 5">CGMCC 4.6533</strain>
    </source>
</reference>
<evidence type="ECO:0000313" key="4">
    <source>
        <dbReference type="EMBL" id="SDK21365.1"/>
    </source>
</evidence>
<keyword evidence="5" id="KW-1185">Reference proteome</keyword>
<evidence type="ECO:0000256" key="2">
    <source>
        <dbReference type="SAM" id="Phobius"/>
    </source>
</evidence>
<feature type="region of interest" description="Disordered" evidence="1">
    <location>
        <begin position="166"/>
        <end position="234"/>
    </location>
</feature>
<feature type="transmembrane region" description="Helical" evidence="2">
    <location>
        <begin position="236"/>
        <end position="254"/>
    </location>
</feature>
<dbReference type="RefSeq" id="WP_143043917.1">
    <property type="nucleotide sequence ID" value="NZ_FNDJ01000014.1"/>
</dbReference>
<feature type="chain" id="PRO_5039553075" description="LPXTG-motif cell wall anchor domain-containing protein" evidence="3">
    <location>
        <begin position="22"/>
        <end position="262"/>
    </location>
</feature>
<dbReference type="STRING" id="633440.SAMN05421869_114251"/>
<evidence type="ECO:0000256" key="3">
    <source>
        <dbReference type="SAM" id="SignalP"/>
    </source>
</evidence>
<proteinExistence type="predicted"/>
<dbReference type="OrthoDB" id="3539927at2"/>
<dbReference type="AlphaFoldDB" id="A0A1G9A458"/>
<keyword evidence="2" id="KW-1133">Transmembrane helix</keyword>
<dbReference type="EMBL" id="FNDJ01000014">
    <property type="protein sequence ID" value="SDK21365.1"/>
    <property type="molecule type" value="Genomic_DNA"/>
</dbReference>
<name>A0A1G9A458_9ACTN</name>
<feature type="signal peptide" evidence="3">
    <location>
        <begin position="1"/>
        <end position="21"/>
    </location>
</feature>
<keyword evidence="2" id="KW-0812">Transmembrane</keyword>
<accession>A0A1G9A458</accession>
<sequence>MRVDMAIAAAALLFSHAAAPAVHETAEVVAYTCKTIATGETQAVQVDIQLTVPTDAQVNVQMTIGWRGSYVEGRELMAPDTGLEGEVNLYAYVGISGFERLTSATGVGSVGTIVPGEPIPLPVTTVELKTTASVADEGTVRVAAINFGSDPQNPAIECEVANTGARTEYPLRVPGNGQETTPSTDPTSTETTDPDPTTTEPTTEPTSDPTSPTTTETPEGGPATGGGGEAGPDGRILVAVGLLLALAAAAGLWLRRPAPSRR</sequence>
<evidence type="ECO:0000256" key="1">
    <source>
        <dbReference type="SAM" id="MobiDB-lite"/>
    </source>
</evidence>
<organism evidence="4 5">
    <name type="scientific">Nonomuraea jiangxiensis</name>
    <dbReference type="NCBI Taxonomy" id="633440"/>
    <lineage>
        <taxon>Bacteria</taxon>
        <taxon>Bacillati</taxon>
        <taxon>Actinomycetota</taxon>
        <taxon>Actinomycetes</taxon>
        <taxon>Streptosporangiales</taxon>
        <taxon>Streptosporangiaceae</taxon>
        <taxon>Nonomuraea</taxon>
    </lineage>
</organism>
<keyword evidence="2" id="KW-0472">Membrane</keyword>
<protein>
    <recommendedName>
        <fullName evidence="6">LPXTG-motif cell wall anchor domain-containing protein</fullName>
    </recommendedName>
</protein>
<feature type="compositionally biased region" description="Low complexity" evidence="1">
    <location>
        <begin position="179"/>
        <end position="221"/>
    </location>
</feature>
<keyword evidence="3" id="KW-0732">Signal</keyword>
<gene>
    <name evidence="4" type="ORF">SAMN05421869_114251</name>
</gene>